<evidence type="ECO:0000313" key="3">
    <source>
        <dbReference type="Proteomes" id="UP000186817"/>
    </source>
</evidence>
<accession>A0A1Q9DSJ8</accession>
<sequence length="183" mass="19867">MHGVRCRWRKPVFPSYSSCQVPGAASQPIRALVIKVLSQDDRQAWNNGCSSFSTTLGSRKAAENRLAKAVADSGGTETRQGSKGGSSSRDEERMREQKKYMKNAVRQEKEIAEATESQVMEEVKNQTNGTLLWGPLPQRAELAVPLTPPAGHAPAVTPAESARWECYLTDAAVVSPGFGHLDA</sequence>
<feature type="compositionally biased region" description="Polar residues" evidence="1">
    <location>
        <begin position="75"/>
        <end position="87"/>
    </location>
</feature>
<dbReference type="EMBL" id="LSRX01000406">
    <property type="protein sequence ID" value="OLP98147.1"/>
    <property type="molecule type" value="Genomic_DNA"/>
</dbReference>
<dbReference type="AlphaFoldDB" id="A0A1Q9DSJ8"/>
<gene>
    <name evidence="2" type="ORF">AK812_SmicGene19421</name>
</gene>
<keyword evidence="3" id="KW-1185">Reference proteome</keyword>
<evidence type="ECO:0000256" key="1">
    <source>
        <dbReference type="SAM" id="MobiDB-lite"/>
    </source>
</evidence>
<feature type="compositionally biased region" description="Basic and acidic residues" evidence="1">
    <location>
        <begin position="88"/>
        <end position="97"/>
    </location>
</feature>
<feature type="region of interest" description="Disordered" evidence="1">
    <location>
        <begin position="68"/>
        <end position="97"/>
    </location>
</feature>
<evidence type="ECO:0000313" key="2">
    <source>
        <dbReference type="EMBL" id="OLP98147.1"/>
    </source>
</evidence>
<proteinExistence type="predicted"/>
<reference evidence="2 3" key="1">
    <citation type="submission" date="2016-02" db="EMBL/GenBank/DDBJ databases">
        <title>Genome analysis of coral dinoflagellate symbionts highlights evolutionary adaptations to a symbiotic lifestyle.</title>
        <authorList>
            <person name="Aranda M."/>
            <person name="Li Y."/>
            <person name="Liew Y.J."/>
            <person name="Baumgarten S."/>
            <person name="Simakov O."/>
            <person name="Wilson M."/>
            <person name="Piel J."/>
            <person name="Ashoor H."/>
            <person name="Bougouffa S."/>
            <person name="Bajic V.B."/>
            <person name="Ryu T."/>
            <person name="Ravasi T."/>
            <person name="Bayer T."/>
            <person name="Micklem G."/>
            <person name="Kim H."/>
            <person name="Bhak J."/>
            <person name="Lajeunesse T.C."/>
            <person name="Voolstra C.R."/>
        </authorList>
    </citation>
    <scope>NUCLEOTIDE SEQUENCE [LARGE SCALE GENOMIC DNA]</scope>
    <source>
        <strain evidence="2 3">CCMP2467</strain>
    </source>
</reference>
<dbReference type="OrthoDB" id="410948at2759"/>
<dbReference type="Proteomes" id="UP000186817">
    <property type="component" value="Unassembled WGS sequence"/>
</dbReference>
<organism evidence="2 3">
    <name type="scientific">Symbiodinium microadriaticum</name>
    <name type="common">Dinoflagellate</name>
    <name type="synonym">Zooxanthella microadriatica</name>
    <dbReference type="NCBI Taxonomy" id="2951"/>
    <lineage>
        <taxon>Eukaryota</taxon>
        <taxon>Sar</taxon>
        <taxon>Alveolata</taxon>
        <taxon>Dinophyceae</taxon>
        <taxon>Suessiales</taxon>
        <taxon>Symbiodiniaceae</taxon>
        <taxon>Symbiodinium</taxon>
    </lineage>
</organism>
<comment type="caution">
    <text evidence="2">The sequence shown here is derived from an EMBL/GenBank/DDBJ whole genome shotgun (WGS) entry which is preliminary data.</text>
</comment>
<protein>
    <submittedName>
        <fullName evidence="2">Uncharacterized protein</fullName>
    </submittedName>
</protein>
<name>A0A1Q9DSJ8_SYMMI</name>